<reference evidence="1" key="1">
    <citation type="submission" date="2016-06" db="UniProtKB">
        <authorList>
            <consortium name="WormBaseParasite"/>
        </authorList>
    </citation>
    <scope>IDENTIFICATION</scope>
</reference>
<proteinExistence type="predicted"/>
<name>A0A183JLF0_9TREM</name>
<accession>A0A183JLF0</accession>
<sequence length="32" mass="3805">MYSASSTLSNWSFLAISTREILELRIFVEHRF</sequence>
<organism evidence="1">
    <name type="scientific">Schistosoma curassoni</name>
    <dbReference type="NCBI Taxonomy" id="6186"/>
    <lineage>
        <taxon>Eukaryota</taxon>
        <taxon>Metazoa</taxon>
        <taxon>Spiralia</taxon>
        <taxon>Lophotrochozoa</taxon>
        <taxon>Platyhelminthes</taxon>
        <taxon>Trematoda</taxon>
        <taxon>Digenea</taxon>
        <taxon>Strigeidida</taxon>
        <taxon>Schistosomatoidea</taxon>
        <taxon>Schistosomatidae</taxon>
        <taxon>Schistosoma</taxon>
    </lineage>
</organism>
<dbReference type="WBParaSite" id="SCUD_0000353101-mRNA-1">
    <property type="protein sequence ID" value="SCUD_0000353101-mRNA-1"/>
    <property type="gene ID" value="SCUD_0000353101"/>
</dbReference>
<dbReference type="AlphaFoldDB" id="A0A183JLF0"/>
<protein>
    <submittedName>
        <fullName evidence="1">Uncharacterized protein</fullName>
    </submittedName>
</protein>
<evidence type="ECO:0000313" key="1">
    <source>
        <dbReference type="WBParaSite" id="SCUD_0000353101-mRNA-1"/>
    </source>
</evidence>